<name>A0AA91EE38_9GAMM</name>
<dbReference type="Pfam" id="PF13327">
    <property type="entry name" value="T3SS_LEE_assoc"/>
    <property type="match status" value="1"/>
</dbReference>
<accession>A0AA91EE38</accession>
<evidence type="ECO:0000313" key="1">
    <source>
        <dbReference type="EMBL" id="OAT59071.1"/>
    </source>
</evidence>
<gene>
    <name evidence="1" type="ORF">M993_02374</name>
</gene>
<evidence type="ECO:0000313" key="2">
    <source>
        <dbReference type="Proteomes" id="UP000078431"/>
    </source>
</evidence>
<protein>
    <submittedName>
        <fullName evidence="1">Type III secretion system protein</fullName>
    </submittedName>
</protein>
<sequence>MRLHRYLWTPARYAHPQWLASLGFSPKGSWRYGEYPPLDRSLNLALQRRRGTPRLPAQLSDRQRRMAKMVSNINVFVLAIGLLKLECNDYFLLPDYRQLILRWLDETLIWQLFGLCQGKNRAVFSPSEMIDNAFTLGIAVLHRAAQEDAVLYAMLITLPPCKRALWPSIPRLAMNLLERTLCAKYR</sequence>
<dbReference type="AlphaFoldDB" id="A0AA91EE38"/>
<comment type="caution">
    <text evidence="1">The sequence shown here is derived from an EMBL/GenBank/DDBJ whole genome shotgun (WGS) entry which is preliminary data.</text>
</comment>
<keyword evidence="2" id="KW-1185">Reference proteome</keyword>
<proteinExistence type="predicted"/>
<dbReference type="EMBL" id="LXEX01000031">
    <property type="protein sequence ID" value="OAT59071.1"/>
    <property type="molecule type" value="Genomic_DNA"/>
</dbReference>
<reference evidence="1 2" key="1">
    <citation type="submission" date="2016-04" db="EMBL/GenBank/DDBJ databases">
        <title>ATOL: Assembling a taxonomically balanced genome-scale reconstruction of the evolutionary history of the Enterobacteriaceae.</title>
        <authorList>
            <person name="Plunkett G.III."/>
            <person name="Neeno-Eckwall E.C."/>
            <person name="Glasner J.D."/>
            <person name="Perna N.T."/>
        </authorList>
    </citation>
    <scope>NUCLEOTIDE SEQUENCE [LARGE SCALE GENOMIC DNA]</scope>
    <source>
        <strain evidence="1 2">ATCC 12841</strain>
    </source>
</reference>
<organism evidence="1 2">
    <name type="scientific">Obesumbacterium proteus ATCC 12841</name>
    <dbReference type="NCBI Taxonomy" id="1354268"/>
    <lineage>
        <taxon>Bacteria</taxon>
        <taxon>Pseudomonadati</taxon>
        <taxon>Pseudomonadota</taxon>
        <taxon>Gammaproteobacteria</taxon>
        <taxon>Enterobacterales</taxon>
        <taxon>Hafniaceae</taxon>
        <taxon>Obesumbacterium</taxon>
    </lineage>
</organism>
<dbReference type="Proteomes" id="UP000078431">
    <property type="component" value="Unassembled WGS sequence"/>
</dbReference>
<dbReference type="InterPro" id="IPR025292">
    <property type="entry name" value="T3SS_LEE_assoc"/>
</dbReference>